<dbReference type="GO" id="GO:0003677">
    <property type="term" value="F:DNA binding"/>
    <property type="evidence" value="ECO:0007669"/>
    <property type="project" value="InterPro"/>
</dbReference>
<reference evidence="2 3" key="1">
    <citation type="submission" date="2016-07" db="EMBL/GenBank/DDBJ databases">
        <title>Draft genome of Scalindua rubra, obtained from a brine-seawater interface in the Red Sea, sheds light on salt adaptation in anammox bacteria.</title>
        <authorList>
            <person name="Speth D.R."/>
            <person name="Lagkouvardos I."/>
            <person name="Wang Y."/>
            <person name="Qian P.-Y."/>
            <person name="Dutilh B.E."/>
            <person name="Jetten M.S."/>
        </authorList>
    </citation>
    <scope>NUCLEOTIDE SEQUENCE [LARGE SCALE GENOMIC DNA]</scope>
    <source>
        <strain evidence="2">BSI-1</strain>
    </source>
</reference>
<dbReference type="Proteomes" id="UP000094056">
    <property type="component" value="Unassembled WGS sequence"/>
</dbReference>
<dbReference type="Pfam" id="PF04014">
    <property type="entry name" value="MazE_antitoxin"/>
    <property type="match status" value="1"/>
</dbReference>
<dbReference type="InterPro" id="IPR007159">
    <property type="entry name" value="SpoVT-AbrB_dom"/>
</dbReference>
<dbReference type="SUPFAM" id="SSF89447">
    <property type="entry name" value="AbrB/MazE/MraZ-like"/>
    <property type="match status" value="1"/>
</dbReference>
<accession>A0A1E3X7B9</accession>
<gene>
    <name evidence="2" type="ORF">SCARUB_03351</name>
</gene>
<organism evidence="2 3">
    <name type="scientific">Candidatus Scalindua rubra</name>
    <dbReference type="NCBI Taxonomy" id="1872076"/>
    <lineage>
        <taxon>Bacteria</taxon>
        <taxon>Pseudomonadati</taxon>
        <taxon>Planctomycetota</taxon>
        <taxon>Candidatus Brocadiia</taxon>
        <taxon>Candidatus Brocadiales</taxon>
        <taxon>Candidatus Scalinduaceae</taxon>
        <taxon>Candidatus Scalindua</taxon>
    </lineage>
</organism>
<evidence type="ECO:0000313" key="3">
    <source>
        <dbReference type="Proteomes" id="UP000094056"/>
    </source>
</evidence>
<dbReference type="InterPro" id="IPR037914">
    <property type="entry name" value="SpoVT-AbrB_sf"/>
</dbReference>
<evidence type="ECO:0000313" key="2">
    <source>
        <dbReference type="EMBL" id="ODS31538.1"/>
    </source>
</evidence>
<proteinExistence type="predicted"/>
<dbReference type="AlphaFoldDB" id="A0A1E3X7B9"/>
<dbReference type="SMART" id="SM00966">
    <property type="entry name" value="SpoVT_AbrB"/>
    <property type="match status" value="1"/>
</dbReference>
<evidence type="ECO:0000259" key="1">
    <source>
        <dbReference type="SMART" id="SM00966"/>
    </source>
</evidence>
<comment type="caution">
    <text evidence="2">The sequence shown here is derived from an EMBL/GenBank/DDBJ whole genome shotgun (WGS) entry which is preliminary data.</text>
</comment>
<name>A0A1E3X7B9_9BACT</name>
<protein>
    <submittedName>
        <fullName evidence="2">SpoVT / AbrB like domain protein</fullName>
    </submittedName>
</protein>
<sequence length="81" mass="9138">MLRKICTIGNSYGISIPKDILEKLQLTAGAQVDVKLDEKTRNIIIEPTSHEFPYKTIDKEFASQVKDFISLYKPALKALAK</sequence>
<dbReference type="Gene3D" id="2.10.260.10">
    <property type="match status" value="1"/>
</dbReference>
<feature type="domain" description="SpoVT-AbrB" evidence="1">
    <location>
        <begin position="6"/>
        <end position="53"/>
    </location>
</feature>
<dbReference type="EMBL" id="MAYW01000111">
    <property type="protein sequence ID" value="ODS31538.1"/>
    <property type="molecule type" value="Genomic_DNA"/>
</dbReference>